<organism evidence="2 3">
    <name type="scientific">Sphingobium vermicomposti</name>
    <dbReference type="NCBI Taxonomy" id="529005"/>
    <lineage>
        <taxon>Bacteria</taxon>
        <taxon>Pseudomonadati</taxon>
        <taxon>Pseudomonadota</taxon>
        <taxon>Alphaproteobacteria</taxon>
        <taxon>Sphingomonadales</taxon>
        <taxon>Sphingomonadaceae</taxon>
        <taxon>Sphingobium</taxon>
    </lineage>
</organism>
<dbReference type="EMBL" id="JAASQR010000003">
    <property type="protein sequence ID" value="NIJ17139.1"/>
    <property type="molecule type" value="Genomic_DNA"/>
</dbReference>
<keyword evidence="3" id="KW-1185">Reference proteome</keyword>
<feature type="compositionally biased region" description="Basic and acidic residues" evidence="1">
    <location>
        <begin position="1"/>
        <end position="10"/>
    </location>
</feature>
<evidence type="ECO:0008006" key="4">
    <source>
        <dbReference type="Google" id="ProtNLM"/>
    </source>
</evidence>
<feature type="region of interest" description="Disordered" evidence="1">
    <location>
        <begin position="1"/>
        <end position="41"/>
    </location>
</feature>
<gene>
    <name evidence="2" type="ORF">FHS54_002128</name>
</gene>
<protein>
    <recommendedName>
        <fullName evidence="4">Terminase small subunit</fullName>
    </recommendedName>
</protein>
<dbReference type="AlphaFoldDB" id="A0A846M5H7"/>
<dbReference type="RefSeq" id="WP_167303764.1">
    <property type="nucleotide sequence ID" value="NZ_JAASQR010000003.1"/>
</dbReference>
<evidence type="ECO:0000313" key="3">
    <source>
        <dbReference type="Proteomes" id="UP000576821"/>
    </source>
</evidence>
<comment type="caution">
    <text evidence="2">The sequence shown here is derived from an EMBL/GenBank/DDBJ whole genome shotgun (WGS) entry which is preliminary data.</text>
</comment>
<proteinExistence type="predicted"/>
<dbReference type="Proteomes" id="UP000576821">
    <property type="component" value="Unassembled WGS sequence"/>
</dbReference>
<reference evidence="2 3" key="1">
    <citation type="submission" date="2020-03" db="EMBL/GenBank/DDBJ databases">
        <title>Genomic Encyclopedia of Type Strains, Phase IV (KMG-IV): sequencing the most valuable type-strain genomes for metagenomic binning, comparative biology and taxonomic classification.</title>
        <authorList>
            <person name="Goeker M."/>
        </authorList>
    </citation>
    <scope>NUCLEOTIDE SEQUENCE [LARGE SCALE GENOMIC DNA]</scope>
    <source>
        <strain evidence="2 3">DSM 21299</strain>
    </source>
</reference>
<name>A0A846M5H7_9SPHN</name>
<sequence>MEDKEREGKKTGGASRRFSGKASDGTDRELTVQRSQAGKAGAKAQIRAVRKDGWTQELRKTFMETLAATCNVSEAARAAGMNLSSAYYQKRRDPGFAREWAQALSVGYSELEALLLREALFGSEQEEVTLDADGMVKSRKVKRGHPHMVGMRLLTAHARQAMEARAANETERPDGEDAVTRLRAALDAVRRRSDAAAAGEGCP</sequence>
<evidence type="ECO:0000256" key="1">
    <source>
        <dbReference type="SAM" id="MobiDB-lite"/>
    </source>
</evidence>
<accession>A0A846M5H7</accession>
<evidence type="ECO:0000313" key="2">
    <source>
        <dbReference type="EMBL" id="NIJ17139.1"/>
    </source>
</evidence>